<organism evidence="12 13">
    <name type="scientific">Phreatobacter aquaticus</name>
    <dbReference type="NCBI Taxonomy" id="2570229"/>
    <lineage>
        <taxon>Bacteria</taxon>
        <taxon>Pseudomonadati</taxon>
        <taxon>Pseudomonadota</taxon>
        <taxon>Alphaproteobacteria</taxon>
        <taxon>Hyphomicrobiales</taxon>
        <taxon>Phreatobacteraceae</taxon>
        <taxon>Phreatobacter</taxon>
    </lineage>
</organism>
<feature type="domain" description="Aminotransferase class V" evidence="11">
    <location>
        <begin position="51"/>
        <end position="293"/>
    </location>
</feature>
<dbReference type="Proteomes" id="UP000298588">
    <property type="component" value="Chromosome"/>
</dbReference>
<evidence type="ECO:0000256" key="2">
    <source>
        <dbReference type="ARBA" id="ARBA00009236"/>
    </source>
</evidence>
<dbReference type="RefSeq" id="WP_137099866.1">
    <property type="nucleotide sequence ID" value="NZ_CP039865.1"/>
</dbReference>
<sequence>MAQNAPRKAGRHFLQIPGPSPVPERVLTAIARQTIDHRGPDFGKLGLSVLDGMRSIFKTKGAVVIYPASGTGAWEAALANTLSPGDKVLMVETGHFATLWKTMAGKLGIETTFIGSDWRTGADAGQIEQALRADSGHTFKAVCVVHNETSTGCTSRIDEVRKAIDAAKHPALLMVDTISSLASIDYRHDEWGVDVTVAGSQKGLMLPPGLSFNAISEKALAAAKAAKLPRSFWVWDEMIAAGKSGYFPYTPATNLLYGLDEAIKMLHEEGLDNVFARHDRLAEATRRAVTAWGLDILCKDPKYYSSVLTGVVMPDGVDADAVRATILDAFDMSLGTGLSKVSKKIFRIGHLGDINDLTLVGALAGVEMGLGLANVPHSKGGVQAAMDYLAASAKKAA</sequence>
<reference evidence="12 13" key="1">
    <citation type="submission" date="2019-04" db="EMBL/GenBank/DDBJ databases">
        <title>Phreatobacter aquaticus sp. nov.</title>
        <authorList>
            <person name="Choi A."/>
            <person name="Baek K."/>
        </authorList>
    </citation>
    <scope>NUCLEOTIDE SEQUENCE [LARGE SCALE GENOMIC DNA]</scope>
    <source>
        <strain evidence="12 13">NMCR1094</strain>
    </source>
</reference>
<evidence type="ECO:0000313" key="13">
    <source>
        <dbReference type="Proteomes" id="UP000298588"/>
    </source>
</evidence>
<dbReference type="SUPFAM" id="SSF53383">
    <property type="entry name" value="PLP-dependent transferases"/>
    <property type="match status" value="1"/>
</dbReference>
<gene>
    <name evidence="12" type="ORF">E8L99_12595</name>
</gene>
<name>A0A4D7QHZ4_9HYPH</name>
<dbReference type="InterPro" id="IPR015421">
    <property type="entry name" value="PyrdxlP-dep_Trfase_major"/>
</dbReference>
<keyword evidence="3 12" id="KW-0032">Aminotransferase</keyword>
<dbReference type="GO" id="GO:0004760">
    <property type="term" value="F:L-serine-pyruvate transaminase activity"/>
    <property type="evidence" value="ECO:0007669"/>
    <property type="project" value="TreeGrafter"/>
</dbReference>
<comment type="cofactor">
    <cofactor evidence="1 10">
        <name>pyridoxal 5'-phosphate</name>
        <dbReference type="ChEBI" id="CHEBI:597326"/>
    </cofactor>
</comment>
<accession>A0A4D7QHZ4</accession>
<evidence type="ECO:0000256" key="4">
    <source>
        <dbReference type="ARBA" id="ARBA00022898"/>
    </source>
</evidence>
<dbReference type="Gene3D" id="3.90.1150.10">
    <property type="entry name" value="Aspartate Aminotransferase, domain 1"/>
    <property type="match status" value="1"/>
</dbReference>
<dbReference type="GO" id="GO:0008453">
    <property type="term" value="F:alanine-glyoxylate transaminase activity"/>
    <property type="evidence" value="ECO:0007669"/>
    <property type="project" value="TreeGrafter"/>
</dbReference>
<evidence type="ECO:0000256" key="6">
    <source>
        <dbReference type="ARBA" id="ARBA00067024"/>
    </source>
</evidence>
<keyword evidence="4 10" id="KW-0663">Pyridoxal phosphate</keyword>
<keyword evidence="13" id="KW-1185">Reference proteome</keyword>
<evidence type="ECO:0000256" key="9">
    <source>
        <dbReference type="PIRSR" id="PIRSR000524-1"/>
    </source>
</evidence>
<feature type="modified residue" description="N6-(pyridoxal phosphate)lysine" evidence="10">
    <location>
        <position position="202"/>
    </location>
</feature>
<keyword evidence="12" id="KW-0808">Transferase</keyword>
<evidence type="ECO:0000256" key="7">
    <source>
        <dbReference type="ARBA" id="ARBA00070386"/>
    </source>
</evidence>
<dbReference type="PANTHER" id="PTHR21152:SF40">
    <property type="entry name" value="ALANINE--GLYOXYLATE AMINOTRANSFERASE"/>
    <property type="match status" value="1"/>
</dbReference>
<comment type="pathway">
    <text evidence="5">One-carbon metabolism; formaldehyde assimilation via serine pathway.</text>
</comment>
<dbReference type="InterPro" id="IPR000192">
    <property type="entry name" value="Aminotrans_V_dom"/>
</dbReference>
<dbReference type="PANTHER" id="PTHR21152">
    <property type="entry name" value="AMINOTRANSFERASE CLASS V"/>
    <property type="match status" value="1"/>
</dbReference>
<dbReference type="InterPro" id="IPR015422">
    <property type="entry name" value="PyrdxlP-dep_Trfase_small"/>
</dbReference>
<evidence type="ECO:0000313" key="12">
    <source>
        <dbReference type="EMBL" id="QCK86535.1"/>
    </source>
</evidence>
<dbReference type="PIRSF" id="PIRSF000524">
    <property type="entry name" value="SPT"/>
    <property type="match status" value="1"/>
</dbReference>
<evidence type="ECO:0000256" key="5">
    <source>
        <dbReference type="ARBA" id="ARBA00060690"/>
    </source>
</evidence>
<dbReference type="GO" id="GO:0019265">
    <property type="term" value="P:glycine biosynthetic process, by transamination of glyoxylate"/>
    <property type="evidence" value="ECO:0007669"/>
    <property type="project" value="TreeGrafter"/>
</dbReference>
<dbReference type="Pfam" id="PF00266">
    <property type="entry name" value="Aminotran_5"/>
    <property type="match status" value="1"/>
</dbReference>
<dbReference type="FunFam" id="3.40.640.10:FF:000054">
    <property type="entry name" value="Serine--glyoxylate aminotransferase"/>
    <property type="match status" value="1"/>
</dbReference>
<dbReference type="InterPro" id="IPR024169">
    <property type="entry name" value="SP_NH2Trfase/AEP_transaminase"/>
</dbReference>
<evidence type="ECO:0000256" key="8">
    <source>
        <dbReference type="ARBA" id="ARBA00093187"/>
    </source>
</evidence>
<dbReference type="Gene3D" id="3.40.640.10">
    <property type="entry name" value="Type I PLP-dependent aspartate aminotransferase-like (Major domain)"/>
    <property type="match status" value="1"/>
</dbReference>
<dbReference type="GO" id="GO:0050281">
    <property type="term" value="F:L-serine-glyoxylate transaminase activity"/>
    <property type="evidence" value="ECO:0007669"/>
    <property type="project" value="UniProtKB-EC"/>
</dbReference>
<feature type="binding site" evidence="9">
    <location>
        <position position="347"/>
    </location>
    <ligand>
        <name>substrate</name>
    </ligand>
</feature>
<dbReference type="KEGG" id="paqt:E8L99_12595"/>
<evidence type="ECO:0000256" key="3">
    <source>
        <dbReference type="ARBA" id="ARBA00022576"/>
    </source>
</evidence>
<dbReference type="AlphaFoldDB" id="A0A4D7QHZ4"/>
<evidence type="ECO:0000259" key="11">
    <source>
        <dbReference type="Pfam" id="PF00266"/>
    </source>
</evidence>
<dbReference type="EC" id="2.6.1.45" evidence="6"/>
<dbReference type="OrthoDB" id="389074at2"/>
<dbReference type="EMBL" id="CP039865">
    <property type="protein sequence ID" value="QCK86535.1"/>
    <property type="molecule type" value="Genomic_DNA"/>
</dbReference>
<proteinExistence type="inferred from homology"/>
<protein>
    <recommendedName>
        <fullName evidence="7">Serine--glyoxylate aminotransferase</fullName>
        <ecNumber evidence="6">2.6.1.45</ecNumber>
    </recommendedName>
</protein>
<comment type="catalytic activity">
    <reaction evidence="8">
        <text>glyoxylate + L-serine = 3-hydroxypyruvate + glycine</text>
        <dbReference type="Rhea" id="RHEA:19125"/>
        <dbReference type="ChEBI" id="CHEBI:17180"/>
        <dbReference type="ChEBI" id="CHEBI:33384"/>
        <dbReference type="ChEBI" id="CHEBI:36655"/>
        <dbReference type="ChEBI" id="CHEBI:57305"/>
        <dbReference type="EC" id="2.6.1.45"/>
    </reaction>
</comment>
<evidence type="ECO:0000256" key="10">
    <source>
        <dbReference type="PIRSR" id="PIRSR000524-50"/>
    </source>
</evidence>
<dbReference type="InterPro" id="IPR015424">
    <property type="entry name" value="PyrdxlP-dep_Trfase"/>
</dbReference>
<evidence type="ECO:0000256" key="1">
    <source>
        <dbReference type="ARBA" id="ARBA00001933"/>
    </source>
</evidence>
<dbReference type="FunFam" id="3.90.1150.10:FF:000031">
    <property type="entry name" value="Serine--glyoxylate aminotransferase"/>
    <property type="match status" value="1"/>
</dbReference>
<comment type="similarity">
    <text evidence="2">Belongs to the class-V pyridoxal-phosphate-dependent aminotransferase family.</text>
</comment>